<dbReference type="InterPro" id="IPR038081">
    <property type="entry name" value="CalX-like_sf"/>
</dbReference>
<evidence type="ECO:0000256" key="1">
    <source>
        <dbReference type="SAM" id="SignalP"/>
    </source>
</evidence>
<evidence type="ECO:0000313" key="2">
    <source>
        <dbReference type="EMBL" id="THF51310.1"/>
    </source>
</evidence>
<name>A0A4V3W8H8_9FLAO</name>
<dbReference type="Proteomes" id="UP000307507">
    <property type="component" value="Unassembled WGS sequence"/>
</dbReference>
<dbReference type="OrthoDB" id="1453995at2"/>
<gene>
    <name evidence="2" type="ORF">E6C50_05950</name>
</gene>
<sequence>MKKIKLLLLFVATAAVSVSCDLGDEAPYFGDSRAIVGFSRTSQSNGIVTDGTDKTVNMVIELIGGNQSLPADSDIAVSYDFDAASSTATLGHEFDFASANHTAIIPAGSKSVVIPITVHSNNVVVNDDKTIVIKLTGASSSSATVVGSNYSKLTITLVGSCFSNLAGNYSVAYTSGTFPIVVTEVGVGSYKSNVTPGYTQYDMYFTDLCDTLTITDWYGNDTYPISGTGTVQPNGDLRWTSVTITGIYSNRAYLFRKVN</sequence>
<protein>
    <recommendedName>
        <fullName evidence="4">Calx-beta domain-containing protein</fullName>
    </recommendedName>
</protein>
<dbReference type="PROSITE" id="PS51257">
    <property type="entry name" value="PROKAR_LIPOPROTEIN"/>
    <property type="match status" value="1"/>
</dbReference>
<organism evidence="2 3">
    <name type="scientific">Flavobacterium supellecticarium</name>
    <dbReference type="NCBI Taxonomy" id="2565924"/>
    <lineage>
        <taxon>Bacteria</taxon>
        <taxon>Pseudomonadati</taxon>
        <taxon>Bacteroidota</taxon>
        <taxon>Flavobacteriia</taxon>
        <taxon>Flavobacteriales</taxon>
        <taxon>Flavobacteriaceae</taxon>
        <taxon>Flavobacterium</taxon>
    </lineage>
</organism>
<feature type="signal peptide" evidence="1">
    <location>
        <begin position="1"/>
        <end position="20"/>
    </location>
</feature>
<keyword evidence="3" id="KW-1185">Reference proteome</keyword>
<accession>A0A4V3W8H8</accession>
<comment type="caution">
    <text evidence="2">The sequence shown here is derived from an EMBL/GenBank/DDBJ whole genome shotgun (WGS) entry which is preliminary data.</text>
</comment>
<dbReference type="EMBL" id="SSNZ01000002">
    <property type="protein sequence ID" value="THF51310.1"/>
    <property type="molecule type" value="Genomic_DNA"/>
</dbReference>
<proteinExistence type="predicted"/>
<dbReference type="AlphaFoldDB" id="A0A4V3W8H8"/>
<evidence type="ECO:0000313" key="3">
    <source>
        <dbReference type="Proteomes" id="UP000307507"/>
    </source>
</evidence>
<reference evidence="2 3" key="1">
    <citation type="submission" date="2019-04" db="EMBL/GenBank/DDBJ databases">
        <title>Flavobacterium sp. nov. isolated from construction timber.</title>
        <authorList>
            <person name="Lin S.-Y."/>
            <person name="Chang C.-T."/>
            <person name="Young C.-C."/>
        </authorList>
    </citation>
    <scope>NUCLEOTIDE SEQUENCE [LARGE SCALE GENOMIC DNA]</scope>
    <source>
        <strain evidence="2 3">CC-CTC003</strain>
    </source>
</reference>
<evidence type="ECO:0008006" key="4">
    <source>
        <dbReference type="Google" id="ProtNLM"/>
    </source>
</evidence>
<dbReference type="Gene3D" id="2.60.40.2030">
    <property type="match status" value="1"/>
</dbReference>
<keyword evidence="1" id="KW-0732">Signal</keyword>
<feature type="chain" id="PRO_5020344829" description="Calx-beta domain-containing protein" evidence="1">
    <location>
        <begin position="21"/>
        <end position="259"/>
    </location>
</feature>
<dbReference type="RefSeq" id="WP_136402296.1">
    <property type="nucleotide sequence ID" value="NZ_SSNZ01000002.1"/>
</dbReference>